<dbReference type="Pfam" id="PF03478">
    <property type="entry name" value="Beta-prop_KIB1-4"/>
    <property type="match status" value="1"/>
</dbReference>
<dbReference type="InterPro" id="IPR036047">
    <property type="entry name" value="F-box-like_dom_sf"/>
</dbReference>
<protein>
    <submittedName>
        <fullName evidence="4">F-box/kelch-repeat protein At1g57790-like</fullName>
    </submittedName>
</protein>
<reference evidence="3" key="1">
    <citation type="journal article" date="2019" name="Toxins">
        <title>Detection of Abrin-Like and Prepropulchellin-Like Toxin Genes and Transcripts Using Whole Genome Sequencing and Full-Length Transcript Sequencing of Abrus precatorius.</title>
        <authorList>
            <person name="Hovde B.T."/>
            <person name="Daligault H.E."/>
            <person name="Hanschen E.R."/>
            <person name="Kunde Y.A."/>
            <person name="Johnson M.B."/>
            <person name="Starkenburg S.R."/>
            <person name="Johnson S.L."/>
        </authorList>
    </citation>
    <scope>NUCLEOTIDE SEQUENCE [LARGE SCALE GENOMIC DNA]</scope>
</reference>
<dbReference type="OrthoDB" id="1432457at2759"/>
<gene>
    <name evidence="4" type="primary">LOC113859602</name>
</gene>
<dbReference type="GeneID" id="113859602"/>
<dbReference type="Proteomes" id="UP000694853">
    <property type="component" value="Unplaced"/>
</dbReference>
<proteinExistence type="predicted"/>
<feature type="domain" description="F-box" evidence="1">
    <location>
        <begin position="5"/>
        <end position="43"/>
    </location>
</feature>
<evidence type="ECO:0000313" key="3">
    <source>
        <dbReference type="Proteomes" id="UP000694853"/>
    </source>
</evidence>
<dbReference type="KEGG" id="aprc:113859602"/>
<sequence>MKSQWSNLPYHLLSRIARELELIEFLSFLRVCSDWHITSSNMSLQDKSHEFDPWFLSYGKGSQCSLLSNRDKVYSINILELEGATCLASYDGWLLLFCQGSMFFFCPFSRAKLELPNCPFTELMNHVVALSSAPTSQDCNVAVINCNHKRDLEQFMLCRGDNKWGMVNLEPSLPISLIQVRMTT</sequence>
<dbReference type="InterPro" id="IPR005174">
    <property type="entry name" value="KIB1-4_b-propeller"/>
</dbReference>
<dbReference type="InterPro" id="IPR050942">
    <property type="entry name" value="F-box_BR-signaling"/>
</dbReference>
<organism evidence="3 4">
    <name type="scientific">Abrus precatorius</name>
    <name type="common">Indian licorice</name>
    <name type="synonym">Glycine abrus</name>
    <dbReference type="NCBI Taxonomy" id="3816"/>
    <lineage>
        <taxon>Eukaryota</taxon>
        <taxon>Viridiplantae</taxon>
        <taxon>Streptophyta</taxon>
        <taxon>Embryophyta</taxon>
        <taxon>Tracheophyta</taxon>
        <taxon>Spermatophyta</taxon>
        <taxon>Magnoliopsida</taxon>
        <taxon>eudicotyledons</taxon>
        <taxon>Gunneridae</taxon>
        <taxon>Pentapetalae</taxon>
        <taxon>rosids</taxon>
        <taxon>fabids</taxon>
        <taxon>Fabales</taxon>
        <taxon>Fabaceae</taxon>
        <taxon>Papilionoideae</taxon>
        <taxon>50 kb inversion clade</taxon>
        <taxon>NPAAA clade</taxon>
        <taxon>indigoferoid/millettioid clade</taxon>
        <taxon>Abreae</taxon>
        <taxon>Abrus</taxon>
    </lineage>
</organism>
<dbReference type="PANTHER" id="PTHR44259">
    <property type="entry name" value="OS07G0183000 PROTEIN-RELATED"/>
    <property type="match status" value="1"/>
</dbReference>
<accession>A0A8B8KW54</accession>
<name>A0A8B8KW54_ABRPR</name>
<evidence type="ECO:0000313" key="4">
    <source>
        <dbReference type="RefSeq" id="XP_027348132.1"/>
    </source>
</evidence>
<keyword evidence="3" id="KW-1185">Reference proteome</keyword>
<evidence type="ECO:0000259" key="2">
    <source>
        <dbReference type="Pfam" id="PF03478"/>
    </source>
</evidence>
<dbReference type="SUPFAM" id="SSF81383">
    <property type="entry name" value="F-box domain"/>
    <property type="match status" value="1"/>
</dbReference>
<dbReference type="RefSeq" id="XP_027348132.1">
    <property type="nucleotide sequence ID" value="XM_027492331.1"/>
</dbReference>
<feature type="domain" description="KIB1-4 beta-propeller" evidence="2">
    <location>
        <begin position="70"/>
        <end position="169"/>
    </location>
</feature>
<dbReference type="Pfam" id="PF00646">
    <property type="entry name" value="F-box"/>
    <property type="match status" value="1"/>
</dbReference>
<dbReference type="AlphaFoldDB" id="A0A8B8KW54"/>
<evidence type="ECO:0000259" key="1">
    <source>
        <dbReference type="Pfam" id="PF00646"/>
    </source>
</evidence>
<dbReference type="InterPro" id="IPR001810">
    <property type="entry name" value="F-box_dom"/>
</dbReference>
<reference evidence="4" key="2">
    <citation type="submission" date="2025-08" db="UniProtKB">
        <authorList>
            <consortium name="RefSeq"/>
        </authorList>
    </citation>
    <scope>IDENTIFICATION</scope>
    <source>
        <tissue evidence="4">Young leaves</tissue>
    </source>
</reference>